<evidence type="ECO:0000256" key="7">
    <source>
        <dbReference type="ARBA" id="ARBA00022989"/>
    </source>
</evidence>
<dbReference type="PANTHER" id="PTHR34308:SF1">
    <property type="entry name" value="COBALAMIN BIOSYNTHESIS PROTEIN CBIB"/>
    <property type="match status" value="1"/>
</dbReference>
<evidence type="ECO:0000313" key="11">
    <source>
        <dbReference type="Proteomes" id="UP000033423"/>
    </source>
</evidence>
<keyword evidence="5 9" id="KW-0169">Cobalamin biosynthesis</keyword>
<organism evidence="10 11">
    <name type="scientific">Candidatus Magnetobacterium bavaricum</name>
    <dbReference type="NCBI Taxonomy" id="29290"/>
    <lineage>
        <taxon>Bacteria</taxon>
        <taxon>Pseudomonadati</taxon>
        <taxon>Nitrospirota</taxon>
        <taxon>Thermodesulfovibrionia</taxon>
        <taxon>Thermodesulfovibrionales</taxon>
        <taxon>Candidatus Magnetobacteriaceae</taxon>
        <taxon>Candidatus Magnetobacterium</taxon>
    </lineage>
</organism>
<gene>
    <name evidence="9" type="primary">cobD</name>
    <name evidence="10" type="ORF">MBAV_006243</name>
</gene>
<comment type="subcellular location">
    <subcellularLocation>
        <location evidence="1 9">Cell membrane</location>
        <topology evidence="1 9">Multi-pass membrane protein</topology>
    </subcellularLocation>
</comment>
<evidence type="ECO:0000256" key="3">
    <source>
        <dbReference type="ARBA" id="ARBA00006263"/>
    </source>
</evidence>
<evidence type="ECO:0000256" key="1">
    <source>
        <dbReference type="ARBA" id="ARBA00004651"/>
    </source>
</evidence>
<comment type="pathway">
    <text evidence="2 9">Cofactor biosynthesis; adenosylcobalamin biosynthesis.</text>
</comment>
<dbReference type="GO" id="GO:0015420">
    <property type="term" value="F:ABC-type vitamin B12 transporter activity"/>
    <property type="evidence" value="ECO:0007669"/>
    <property type="project" value="UniProtKB-UniRule"/>
</dbReference>
<comment type="function">
    <text evidence="9">Converts cobyric acid to cobinamide by the addition of aminopropanol on the F carboxylic group.</text>
</comment>
<dbReference type="HAMAP" id="MF_00024">
    <property type="entry name" value="CobD_CbiB"/>
    <property type="match status" value="1"/>
</dbReference>
<feature type="transmembrane region" description="Helical" evidence="9">
    <location>
        <begin position="273"/>
        <end position="293"/>
    </location>
</feature>
<comment type="similarity">
    <text evidence="3 9">Belongs to the CobD/CbiB family.</text>
</comment>
<dbReference type="PANTHER" id="PTHR34308">
    <property type="entry name" value="COBALAMIN BIOSYNTHESIS PROTEIN CBIB"/>
    <property type="match status" value="1"/>
</dbReference>
<dbReference type="GO" id="GO:0009236">
    <property type="term" value="P:cobalamin biosynthetic process"/>
    <property type="evidence" value="ECO:0007669"/>
    <property type="project" value="UniProtKB-UniRule"/>
</dbReference>
<evidence type="ECO:0000256" key="6">
    <source>
        <dbReference type="ARBA" id="ARBA00022692"/>
    </source>
</evidence>
<dbReference type="NCBIfam" id="TIGR00380">
    <property type="entry name" value="cobal_cbiB"/>
    <property type="match status" value="1"/>
</dbReference>
<feature type="transmembrane region" description="Helical" evidence="9">
    <location>
        <begin position="142"/>
        <end position="164"/>
    </location>
</feature>
<protein>
    <recommendedName>
        <fullName evidence="9">Cobalamin biosynthesis protein CobD</fullName>
    </recommendedName>
</protein>
<keyword evidence="6 9" id="KW-0812">Transmembrane</keyword>
<keyword evidence="4 9" id="KW-1003">Cell membrane</keyword>
<dbReference type="PATRIC" id="fig|29290.4.peg.8253"/>
<sequence length="403" mass="43463">MAFLWGQGDFFVAGAGATCYDKIAPRTSPARGPVPLTPFYHAFLRGYLYKTIMMTPTVLLLAFVIDVLVGDPRWLPHPISLIGRAISIHERLLRRFSSNPTIEVLLGGILTVSVVGLTYLAMLALTGVVLAPLKAYSLLPGLSYYELCLGVIGSFAVATHGLLASVSSVYRHLRDGDLIGARGKLAHVVGRDTQSLTEDAVIRAAIETLAENASDAIIAPMLYFAIGGVELAFAYKAVNTIDSMIGYKNKDYLYFGRIGARVDDVVNFIPARMTAILICISALVLRGVSMLYCRVVKDWMFAYKDFDFMEGMRVLLRDGSKHTSPNAGMPEAAIAGVLDARLGGPSSYAGVVVEKPFIGNDTATVDVRKIGRALMVVKVVAVIGFLISMVIAILVTSVLSIHN</sequence>
<dbReference type="InterPro" id="IPR004485">
    <property type="entry name" value="Cobalamin_biosynth_CobD/CbiB"/>
</dbReference>
<evidence type="ECO:0000313" key="10">
    <source>
        <dbReference type="EMBL" id="KJU81562.1"/>
    </source>
</evidence>
<reference evidence="10 11" key="1">
    <citation type="submission" date="2015-02" db="EMBL/GenBank/DDBJ databases">
        <title>Single-cell genomics of uncultivated deep-branching MTB reveals a conserved set of magnetosome genes.</title>
        <authorList>
            <person name="Kolinko S."/>
            <person name="Richter M."/>
            <person name="Glockner F.O."/>
            <person name="Brachmann A."/>
            <person name="Schuler D."/>
        </authorList>
    </citation>
    <scope>NUCLEOTIDE SEQUENCE [LARGE SCALE GENOMIC DNA]</scope>
    <source>
        <strain evidence="10">TM-1</strain>
    </source>
</reference>
<feature type="transmembrane region" description="Helical" evidence="9">
    <location>
        <begin position="104"/>
        <end position="130"/>
    </location>
</feature>
<accession>A0A0F3GIA8</accession>
<evidence type="ECO:0000256" key="5">
    <source>
        <dbReference type="ARBA" id="ARBA00022573"/>
    </source>
</evidence>
<feature type="transmembrane region" description="Helical" evidence="9">
    <location>
        <begin position="216"/>
        <end position="235"/>
    </location>
</feature>
<dbReference type="EMBL" id="LACI01002646">
    <property type="protein sequence ID" value="KJU81562.1"/>
    <property type="molecule type" value="Genomic_DNA"/>
</dbReference>
<keyword evidence="7 9" id="KW-1133">Transmembrane helix</keyword>
<evidence type="ECO:0000256" key="2">
    <source>
        <dbReference type="ARBA" id="ARBA00004953"/>
    </source>
</evidence>
<evidence type="ECO:0000256" key="8">
    <source>
        <dbReference type="ARBA" id="ARBA00023136"/>
    </source>
</evidence>
<proteinExistence type="inferred from homology"/>
<dbReference type="UniPathway" id="UPA00148"/>
<dbReference type="Proteomes" id="UP000033423">
    <property type="component" value="Unassembled WGS sequence"/>
</dbReference>
<feature type="transmembrane region" description="Helical" evidence="9">
    <location>
        <begin position="379"/>
        <end position="401"/>
    </location>
</feature>
<dbReference type="AlphaFoldDB" id="A0A0F3GIA8"/>
<feature type="transmembrane region" description="Helical" evidence="9">
    <location>
        <begin position="47"/>
        <end position="69"/>
    </location>
</feature>
<keyword evidence="11" id="KW-1185">Reference proteome</keyword>
<evidence type="ECO:0000256" key="4">
    <source>
        <dbReference type="ARBA" id="ARBA00022475"/>
    </source>
</evidence>
<comment type="caution">
    <text evidence="10">The sequence shown here is derived from an EMBL/GenBank/DDBJ whole genome shotgun (WGS) entry which is preliminary data.</text>
</comment>
<dbReference type="GO" id="GO:0005886">
    <property type="term" value="C:plasma membrane"/>
    <property type="evidence" value="ECO:0007669"/>
    <property type="project" value="UniProtKB-SubCell"/>
</dbReference>
<evidence type="ECO:0000256" key="9">
    <source>
        <dbReference type="HAMAP-Rule" id="MF_00024"/>
    </source>
</evidence>
<name>A0A0F3GIA8_9BACT</name>
<dbReference type="Pfam" id="PF03186">
    <property type="entry name" value="CobD_Cbib"/>
    <property type="match status" value="1"/>
</dbReference>
<dbReference type="GO" id="GO:0048472">
    <property type="term" value="F:threonine-phosphate decarboxylase activity"/>
    <property type="evidence" value="ECO:0007669"/>
    <property type="project" value="InterPro"/>
</dbReference>
<keyword evidence="8 9" id="KW-0472">Membrane</keyword>